<dbReference type="PANTHER" id="PTHR31170">
    <property type="entry name" value="BNAC04G53230D PROTEIN"/>
    <property type="match status" value="1"/>
</dbReference>
<name>A0AAQ3PI47_PASNO</name>
<protein>
    <submittedName>
        <fullName evidence="3">Uncharacterized protein</fullName>
    </submittedName>
</protein>
<keyword evidence="2" id="KW-1133">Transmembrane helix</keyword>
<feature type="compositionally biased region" description="Low complexity" evidence="1">
    <location>
        <begin position="14"/>
        <end position="25"/>
    </location>
</feature>
<feature type="transmembrane region" description="Helical" evidence="2">
    <location>
        <begin position="411"/>
        <end position="438"/>
    </location>
</feature>
<reference evidence="3 4" key="1">
    <citation type="submission" date="2024-02" db="EMBL/GenBank/DDBJ databases">
        <title>High-quality chromosome-scale genome assembly of Pensacola bahiagrass (Paspalum notatum Flugge var. saurae).</title>
        <authorList>
            <person name="Vega J.M."/>
            <person name="Podio M."/>
            <person name="Orjuela J."/>
            <person name="Siena L.A."/>
            <person name="Pessino S.C."/>
            <person name="Combes M.C."/>
            <person name="Mariac C."/>
            <person name="Albertini E."/>
            <person name="Pupilli F."/>
            <person name="Ortiz J.P.A."/>
            <person name="Leblanc O."/>
        </authorList>
    </citation>
    <scope>NUCLEOTIDE SEQUENCE [LARGE SCALE GENOMIC DNA]</scope>
    <source>
        <strain evidence="3">R1</strain>
        <tissue evidence="3">Leaf</tissue>
    </source>
</reference>
<dbReference type="AlphaFoldDB" id="A0AAQ3PI47"/>
<keyword evidence="2" id="KW-0812">Transmembrane</keyword>
<dbReference type="InterPro" id="IPR004158">
    <property type="entry name" value="DUF247_pln"/>
</dbReference>
<proteinExistence type="predicted"/>
<organism evidence="3 4">
    <name type="scientific">Paspalum notatum var. saurae</name>
    <dbReference type="NCBI Taxonomy" id="547442"/>
    <lineage>
        <taxon>Eukaryota</taxon>
        <taxon>Viridiplantae</taxon>
        <taxon>Streptophyta</taxon>
        <taxon>Embryophyta</taxon>
        <taxon>Tracheophyta</taxon>
        <taxon>Spermatophyta</taxon>
        <taxon>Magnoliopsida</taxon>
        <taxon>Liliopsida</taxon>
        <taxon>Poales</taxon>
        <taxon>Poaceae</taxon>
        <taxon>PACMAD clade</taxon>
        <taxon>Panicoideae</taxon>
        <taxon>Andropogonodae</taxon>
        <taxon>Paspaleae</taxon>
        <taxon>Paspalinae</taxon>
        <taxon>Paspalum</taxon>
    </lineage>
</organism>
<evidence type="ECO:0000256" key="1">
    <source>
        <dbReference type="SAM" id="MobiDB-lite"/>
    </source>
</evidence>
<keyword evidence="2" id="KW-0472">Membrane</keyword>
<dbReference type="Proteomes" id="UP001341281">
    <property type="component" value="Chromosome 01"/>
</dbReference>
<keyword evidence="4" id="KW-1185">Reference proteome</keyword>
<feature type="region of interest" description="Disordered" evidence="1">
    <location>
        <begin position="1"/>
        <end position="42"/>
    </location>
</feature>
<evidence type="ECO:0000256" key="2">
    <source>
        <dbReference type="SAM" id="Phobius"/>
    </source>
</evidence>
<dbReference type="Pfam" id="PF03140">
    <property type="entry name" value="DUF247"/>
    <property type="match status" value="2"/>
</dbReference>
<dbReference type="EMBL" id="CP144745">
    <property type="protein sequence ID" value="WVZ49074.1"/>
    <property type="molecule type" value="Genomic_DNA"/>
</dbReference>
<sequence>MPQQVEAVDDADHAAAGASGAAAPDHGSESDPPESDVESGPVEEPAVAIPMVREQLRRVAGGDLFSPQTVAIGPYHQRAGGPSCPFPWTEGEKRKAVRHVATLIGEADVARLKLLVAQMEPLVRECYTHPLHHTMDSPQVLSRMLLHDGCYVLTFFLDFALQPQSSNASTTTDAIAARDSTLVRDILYLVENQIPLFLLTRMLDHIRGSVAVLPGQNSAVECIAGPEEDDTVPAAAAGTRRLLGARRRRSLTGRWRRATDYSRHADVRFRPPVLGPDEQWTILDIGHDGGTLYIPFLRVGASTLTMLRNLMALEERLEDRPVTAYCVFLSQLACTAEDVDLLQRSEVLEHFLGSDDEAAGGLADLCNGVVLDIDNVRRNYLKPTWHHLDRRCRMPLHNFKGLFRDKYCRSVFYRLVFFVALVLFLCQVTQVTYAVLAYHRPPKQ</sequence>
<gene>
    <name evidence="3" type="ORF">U9M48_000455</name>
</gene>
<evidence type="ECO:0000313" key="3">
    <source>
        <dbReference type="EMBL" id="WVZ49074.1"/>
    </source>
</evidence>
<accession>A0AAQ3PI47</accession>
<evidence type="ECO:0000313" key="4">
    <source>
        <dbReference type="Proteomes" id="UP001341281"/>
    </source>
</evidence>
<dbReference type="PANTHER" id="PTHR31170:SF18">
    <property type="entry name" value="(WILD MALAYSIAN BANANA) HYPOTHETICAL PROTEIN"/>
    <property type="match status" value="1"/>
</dbReference>